<protein>
    <submittedName>
        <fullName evidence="1">Uncharacterized protein</fullName>
    </submittedName>
</protein>
<dbReference type="Proteomes" id="UP000184304">
    <property type="component" value="Unassembled WGS sequence"/>
</dbReference>
<proteinExistence type="predicted"/>
<evidence type="ECO:0000313" key="1">
    <source>
        <dbReference type="EMBL" id="OJI86167.1"/>
    </source>
</evidence>
<accession>A0A1L9NA18</accession>
<reference evidence="2" key="1">
    <citation type="journal article" date="2017" name="Genome Biol.">
        <title>Comparative genomics reveals high biological diversity and specific adaptations in the industrially and medically important fungal genus Aspergillus.</title>
        <authorList>
            <person name="de Vries R.P."/>
            <person name="Riley R."/>
            <person name="Wiebenga A."/>
            <person name="Aguilar-Osorio G."/>
            <person name="Amillis S."/>
            <person name="Uchima C.A."/>
            <person name="Anderluh G."/>
            <person name="Asadollahi M."/>
            <person name="Askin M."/>
            <person name="Barry K."/>
            <person name="Battaglia E."/>
            <person name="Bayram O."/>
            <person name="Benocci T."/>
            <person name="Braus-Stromeyer S.A."/>
            <person name="Caldana C."/>
            <person name="Canovas D."/>
            <person name="Cerqueira G.C."/>
            <person name="Chen F."/>
            <person name="Chen W."/>
            <person name="Choi C."/>
            <person name="Clum A."/>
            <person name="Dos Santos R.A."/>
            <person name="Damasio A.R."/>
            <person name="Diallinas G."/>
            <person name="Emri T."/>
            <person name="Fekete E."/>
            <person name="Flipphi M."/>
            <person name="Freyberg S."/>
            <person name="Gallo A."/>
            <person name="Gournas C."/>
            <person name="Habgood R."/>
            <person name="Hainaut M."/>
            <person name="Harispe M.L."/>
            <person name="Henrissat B."/>
            <person name="Hilden K.S."/>
            <person name="Hope R."/>
            <person name="Hossain A."/>
            <person name="Karabika E."/>
            <person name="Karaffa L."/>
            <person name="Karanyi Z."/>
            <person name="Krasevec N."/>
            <person name="Kuo A."/>
            <person name="Kusch H."/>
            <person name="LaButti K."/>
            <person name="Lagendijk E.L."/>
            <person name="Lapidus A."/>
            <person name="Levasseur A."/>
            <person name="Lindquist E."/>
            <person name="Lipzen A."/>
            <person name="Logrieco A.F."/>
            <person name="MacCabe A."/>
            <person name="Maekelae M.R."/>
            <person name="Malavazi I."/>
            <person name="Melin P."/>
            <person name="Meyer V."/>
            <person name="Mielnichuk N."/>
            <person name="Miskei M."/>
            <person name="Molnar A.P."/>
            <person name="Mule G."/>
            <person name="Ngan C.Y."/>
            <person name="Orejas M."/>
            <person name="Orosz E."/>
            <person name="Ouedraogo J.P."/>
            <person name="Overkamp K.M."/>
            <person name="Park H.-S."/>
            <person name="Perrone G."/>
            <person name="Piumi F."/>
            <person name="Punt P.J."/>
            <person name="Ram A.F."/>
            <person name="Ramon A."/>
            <person name="Rauscher S."/>
            <person name="Record E."/>
            <person name="Riano-Pachon D.M."/>
            <person name="Robert V."/>
            <person name="Roehrig J."/>
            <person name="Ruller R."/>
            <person name="Salamov A."/>
            <person name="Salih N.S."/>
            <person name="Samson R.A."/>
            <person name="Sandor E."/>
            <person name="Sanguinetti M."/>
            <person name="Schuetze T."/>
            <person name="Sepcic K."/>
            <person name="Shelest E."/>
            <person name="Sherlock G."/>
            <person name="Sophianopoulou V."/>
            <person name="Squina F.M."/>
            <person name="Sun H."/>
            <person name="Susca A."/>
            <person name="Todd R.B."/>
            <person name="Tsang A."/>
            <person name="Unkles S.E."/>
            <person name="van de Wiele N."/>
            <person name="van Rossen-Uffink D."/>
            <person name="Oliveira J.V."/>
            <person name="Vesth T.C."/>
            <person name="Visser J."/>
            <person name="Yu J.-H."/>
            <person name="Zhou M."/>
            <person name="Andersen M.R."/>
            <person name="Archer D.B."/>
            <person name="Baker S.E."/>
            <person name="Benoit I."/>
            <person name="Brakhage A.A."/>
            <person name="Braus G.H."/>
            <person name="Fischer R."/>
            <person name="Frisvad J.C."/>
            <person name="Goldman G.H."/>
            <person name="Houbraken J."/>
            <person name="Oakley B."/>
            <person name="Pocsi I."/>
            <person name="Scazzocchio C."/>
            <person name="Seiboth B."/>
            <person name="vanKuyk P.A."/>
            <person name="Wortman J."/>
            <person name="Dyer P.S."/>
            <person name="Grigoriev I.V."/>
        </authorList>
    </citation>
    <scope>NUCLEOTIDE SEQUENCE [LARGE SCALE GENOMIC DNA]</scope>
    <source>
        <strain evidence="2">CBS 134.48</strain>
    </source>
</reference>
<dbReference type="VEuPathDB" id="FungiDB:ASPTUDRAFT_38933"/>
<dbReference type="EMBL" id="KV878187">
    <property type="protein sequence ID" value="OJI86167.1"/>
    <property type="molecule type" value="Genomic_DNA"/>
</dbReference>
<dbReference type="AlphaFoldDB" id="A0A1L9NA18"/>
<sequence>MSMGRKRPNGTCALVSGRVRFTTVNDRNPSFSMSAKKSFPHRMIMKQSGFSAGLAVCSVEIE</sequence>
<evidence type="ECO:0000313" key="2">
    <source>
        <dbReference type="Proteomes" id="UP000184304"/>
    </source>
</evidence>
<keyword evidence="2" id="KW-1185">Reference proteome</keyword>
<gene>
    <name evidence="1" type="ORF">ASPTUDRAFT_38933</name>
</gene>
<organism evidence="1 2">
    <name type="scientific">Aspergillus tubingensis (strain CBS 134.48)</name>
    <dbReference type="NCBI Taxonomy" id="767770"/>
    <lineage>
        <taxon>Eukaryota</taxon>
        <taxon>Fungi</taxon>
        <taxon>Dikarya</taxon>
        <taxon>Ascomycota</taxon>
        <taxon>Pezizomycotina</taxon>
        <taxon>Eurotiomycetes</taxon>
        <taxon>Eurotiomycetidae</taxon>
        <taxon>Eurotiales</taxon>
        <taxon>Aspergillaceae</taxon>
        <taxon>Aspergillus</taxon>
        <taxon>Aspergillus subgen. Circumdati</taxon>
    </lineage>
</organism>
<name>A0A1L9NA18_ASPTC</name>